<evidence type="ECO:0000313" key="1">
    <source>
        <dbReference type="EMBL" id="KAH7904344.1"/>
    </source>
</evidence>
<sequence>DANSAFAQGIVQEAVNRQEAQDTSAKLTVDVYLATRRDAVGVKPSLVLARSIGGLNRYSKLLDDPSVRGMEEATTDLVLIAKDIYSYKKGLADTNGAHHNLLTVLMQDPKWGYLDLQGAINCAGQLFESAIARFKECRANLPSIDEETDIMLATYADMMVDTFVGHVEWCLICPHYSVFENEECRQKGVVSL</sequence>
<accession>A0ACB7ZT68</accession>
<keyword evidence="2" id="KW-1185">Reference proteome</keyword>
<protein>
    <submittedName>
        <fullName evidence="1">Terpene cyclase</fullName>
    </submittedName>
</protein>
<evidence type="ECO:0000313" key="2">
    <source>
        <dbReference type="Proteomes" id="UP000790377"/>
    </source>
</evidence>
<reference evidence="1" key="1">
    <citation type="journal article" date="2021" name="New Phytol.">
        <title>Evolutionary innovations through gain and loss of genes in the ectomycorrhizal Boletales.</title>
        <authorList>
            <person name="Wu G."/>
            <person name="Miyauchi S."/>
            <person name="Morin E."/>
            <person name="Kuo A."/>
            <person name="Drula E."/>
            <person name="Varga T."/>
            <person name="Kohler A."/>
            <person name="Feng B."/>
            <person name="Cao Y."/>
            <person name="Lipzen A."/>
            <person name="Daum C."/>
            <person name="Hundley H."/>
            <person name="Pangilinan J."/>
            <person name="Johnson J."/>
            <person name="Barry K."/>
            <person name="LaButti K."/>
            <person name="Ng V."/>
            <person name="Ahrendt S."/>
            <person name="Min B."/>
            <person name="Choi I.G."/>
            <person name="Park H."/>
            <person name="Plett J.M."/>
            <person name="Magnuson J."/>
            <person name="Spatafora J.W."/>
            <person name="Nagy L.G."/>
            <person name="Henrissat B."/>
            <person name="Grigoriev I.V."/>
            <person name="Yang Z.L."/>
            <person name="Xu J."/>
            <person name="Martin F.M."/>
        </authorList>
    </citation>
    <scope>NUCLEOTIDE SEQUENCE</scope>
    <source>
        <strain evidence="1">ATCC 28755</strain>
    </source>
</reference>
<comment type="caution">
    <text evidence="1">The sequence shown here is derived from an EMBL/GenBank/DDBJ whole genome shotgun (WGS) entry which is preliminary data.</text>
</comment>
<proteinExistence type="predicted"/>
<dbReference type="EMBL" id="MU268511">
    <property type="protein sequence ID" value="KAH7904344.1"/>
    <property type="molecule type" value="Genomic_DNA"/>
</dbReference>
<dbReference type="Proteomes" id="UP000790377">
    <property type="component" value="Unassembled WGS sequence"/>
</dbReference>
<organism evidence="1 2">
    <name type="scientific">Hygrophoropsis aurantiaca</name>
    <dbReference type="NCBI Taxonomy" id="72124"/>
    <lineage>
        <taxon>Eukaryota</taxon>
        <taxon>Fungi</taxon>
        <taxon>Dikarya</taxon>
        <taxon>Basidiomycota</taxon>
        <taxon>Agaricomycotina</taxon>
        <taxon>Agaricomycetes</taxon>
        <taxon>Agaricomycetidae</taxon>
        <taxon>Boletales</taxon>
        <taxon>Coniophorineae</taxon>
        <taxon>Hygrophoropsidaceae</taxon>
        <taxon>Hygrophoropsis</taxon>
    </lineage>
</organism>
<feature type="non-terminal residue" evidence="1">
    <location>
        <position position="1"/>
    </location>
</feature>
<name>A0ACB7ZT68_9AGAM</name>
<gene>
    <name evidence="1" type="ORF">BJ138DRAFT_1238826</name>
</gene>